<evidence type="ECO:0000313" key="10">
    <source>
        <dbReference type="Proteomes" id="UP000515237"/>
    </source>
</evidence>
<feature type="transmembrane region" description="Helical" evidence="8">
    <location>
        <begin position="189"/>
        <end position="211"/>
    </location>
</feature>
<dbReference type="GO" id="GO:0005886">
    <property type="term" value="C:plasma membrane"/>
    <property type="evidence" value="ECO:0007669"/>
    <property type="project" value="UniProtKB-SubCell"/>
</dbReference>
<sequence>MIYALITLLLFGLLLGYFRIADRFNIIDKPNNRSSHTAITIRGGGIVYPFAMVLYAVFFHDVSAYLLLGMLLISLISFWDDISSLPSRVRIIVHLLAVTALLWSVNAFQLLPIWLIPIVYVFIIGIINAYNFMDGINGITGLYSLTILCSLLYVNEYVVAFADSDFIICPILASLVFLFFNFRKKAKCFAGDVGSVSIGFWILTLLLMLILKTESLTYILFLAVYGVDTVLTIIHRLILRQNIFEPHRLHFYQILANERKVPHLVVSGLYALVQLLVNGLVLFSSLDFIYIFVLVALPLVMIYIIVKPLLMPKRVLS</sequence>
<name>A0A7G7G5G8_9BACT</name>
<evidence type="ECO:0000256" key="1">
    <source>
        <dbReference type="ARBA" id="ARBA00004651"/>
    </source>
</evidence>
<dbReference type="Proteomes" id="UP000515237">
    <property type="component" value="Chromosome"/>
</dbReference>
<keyword evidence="5 8" id="KW-1133">Transmembrane helix</keyword>
<proteinExistence type="predicted"/>
<feature type="binding site" evidence="7">
    <location>
        <position position="131"/>
    </location>
    <ligand>
        <name>Mg(2+)</name>
        <dbReference type="ChEBI" id="CHEBI:18420"/>
    </ligand>
</feature>
<feature type="transmembrane region" description="Helical" evidence="8">
    <location>
        <begin position="164"/>
        <end position="182"/>
    </location>
</feature>
<evidence type="ECO:0000313" key="9">
    <source>
        <dbReference type="EMBL" id="QNF32402.1"/>
    </source>
</evidence>
<keyword evidence="4 8" id="KW-0812">Transmembrane</keyword>
<accession>A0A7G7G5G8</accession>
<keyword evidence="10" id="KW-1185">Reference proteome</keyword>
<dbReference type="RefSeq" id="WP_185273182.1">
    <property type="nucleotide sequence ID" value="NZ_CP055156.1"/>
</dbReference>
<comment type="cofactor">
    <cofactor evidence="7">
        <name>Mg(2+)</name>
        <dbReference type="ChEBI" id="CHEBI:18420"/>
    </cofactor>
</comment>
<gene>
    <name evidence="9" type="ORF">HUW51_06525</name>
</gene>
<evidence type="ECO:0000256" key="8">
    <source>
        <dbReference type="SAM" id="Phobius"/>
    </source>
</evidence>
<feature type="binding site" evidence="7">
    <location>
        <position position="192"/>
    </location>
    <ligand>
        <name>Mg(2+)</name>
        <dbReference type="ChEBI" id="CHEBI:18420"/>
    </ligand>
</feature>
<keyword evidence="6 8" id="KW-0472">Membrane</keyword>
<dbReference type="GO" id="GO:0071555">
    <property type="term" value="P:cell wall organization"/>
    <property type="evidence" value="ECO:0007669"/>
    <property type="project" value="TreeGrafter"/>
</dbReference>
<dbReference type="GO" id="GO:0046872">
    <property type="term" value="F:metal ion binding"/>
    <property type="evidence" value="ECO:0007669"/>
    <property type="project" value="UniProtKB-KW"/>
</dbReference>
<feature type="transmembrane region" description="Helical" evidence="8">
    <location>
        <begin position="114"/>
        <end position="133"/>
    </location>
</feature>
<dbReference type="PANTHER" id="PTHR22926">
    <property type="entry name" value="PHOSPHO-N-ACETYLMURAMOYL-PENTAPEPTIDE-TRANSFERASE"/>
    <property type="match status" value="1"/>
</dbReference>
<organism evidence="9 10">
    <name type="scientific">Adhaeribacter swui</name>
    <dbReference type="NCBI Taxonomy" id="2086471"/>
    <lineage>
        <taxon>Bacteria</taxon>
        <taxon>Pseudomonadati</taxon>
        <taxon>Bacteroidota</taxon>
        <taxon>Cytophagia</taxon>
        <taxon>Cytophagales</taxon>
        <taxon>Hymenobacteraceae</taxon>
        <taxon>Adhaeribacter</taxon>
    </lineage>
</organism>
<evidence type="ECO:0000256" key="2">
    <source>
        <dbReference type="ARBA" id="ARBA00022475"/>
    </source>
</evidence>
<feature type="transmembrane region" description="Helical" evidence="8">
    <location>
        <begin position="260"/>
        <end position="282"/>
    </location>
</feature>
<dbReference type="EMBL" id="CP055156">
    <property type="protein sequence ID" value="QNF32402.1"/>
    <property type="molecule type" value="Genomic_DNA"/>
</dbReference>
<comment type="subcellular location">
    <subcellularLocation>
        <location evidence="1">Cell membrane</location>
        <topology evidence="1">Multi-pass membrane protein</topology>
    </subcellularLocation>
</comment>
<evidence type="ECO:0000256" key="6">
    <source>
        <dbReference type="ARBA" id="ARBA00023136"/>
    </source>
</evidence>
<keyword evidence="7" id="KW-0479">Metal-binding</keyword>
<dbReference type="PANTHER" id="PTHR22926:SF3">
    <property type="entry name" value="UNDECAPRENYL-PHOSPHATE ALPHA-N-ACETYLGLUCOSAMINYL 1-PHOSPHATE TRANSFERASE"/>
    <property type="match status" value="1"/>
</dbReference>
<keyword evidence="7" id="KW-0460">Magnesium</keyword>
<dbReference type="GO" id="GO:0016780">
    <property type="term" value="F:phosphotransferase activity, for other substituted phosphate groups"/>
    <property type="evidence" value="ECO:0007669"/>
    <property type="project" value="InterPro"/>
</dbReference>
<feature type="transmembrane region" description="Helical" evidence="8">
    <location>
        <begin position="140"/>
        <end position="158"/>
    </location>
</feature>
<evidence type="ECO:0000256" key="5">
    <source>
        <dbReference type="ARBA" id="ARBA00022989"/>
    </source>
</evidence>
<evidence type="ECO:0000256" key="3">
    <source>
        <dbReference type="ARBA" id="ARBA00022679"/>
    </source>
</evidence>
<dbReference type="CDD" id="cd06854">
    <property type="entry name" value="GT_WbpL_WbcO_like"/>
    <property type="match status" value="1"/>
</dbReference>
<feature type="transmembrane region" description="Helical" evidence="8">
    <location>
        <begin position="47"/>
        <end position="79"/>
    </location>
</feature>
<dbReference type="GO" id="GO:0009103">
    <property type="term" value="P:lipopolysaccharide biosynthetic process"/>
    <property type="evidence" value="ECO:0007669"/>
    <property type="project" value="TreeGrafter"/>
</dbReference>
<protein>
    <submittedName>
        <fullName evidence="9">Glycosyltransferase family 4 protein</fullName>
    </submittedName>
</protein>
<dbReference type="KEGG" id="aswu:HUW51_06525"/>
<dbReference type="GO" id="GO:0044038">
    <property type="term" value="P:cell wall macromolecule biosynthetic process"/>
    <property type="evidence" value="ECO:0007669"/>
    <property type="project" value="TreeGrafter"/>
</dbReference>
<dbReference type="InterPro" id="IPR000715">
    <property type="entry name" value="Glycosyl_transferase_4"/>
</dbReference>
<feature type="transmembrane region" description="Helical" evidence="8">
    <location>
        <begin position="288"/>
        <end position="306"/>
    </location>
</feature>
<dbReference type="AlphaFoldDB" id="A0A7G7G5G8"/>
<feature type="transmembrane region" description="Helical" evidence="8">
    <location>
        <begin position="91"/>
        <end position="108"/>
    </location>
</feature>
<keyword evidence="2" id="KW-1003">Cell membrane</keyword>
<feature type="transmembrane region" description="Helical" evidence="8">
    <location>
        <begin position="217"/>
        <end position="239"/>
    </location>
</feature>
<evidence type="ECO:0000256" key="7">
    <source>
        <dbReference type="PIRSR" id="PIRSR600715-1"/>
    </source>
</evidence>
<keyword evidence="3 9" id="KW-0808">Transferase</keyword>
<reference evidence="9 10" key="1">
    <citation type="journal article" date="2018" name="Int. J. Syst. Evol. Microbiol.">
        <title>Adhaeribacter swui sp. nov., isolated from wet mud.</title>
        <authorList>
            <person name="Kim D.U."/>
            <person name="Kim K.W."/>
            <person name="Kang M.S."/>
            <person name="Kim J.Y."/>
            <person name="Jang J.H."/>
            <person name="Kim M.K."/>
        </authorList>
    </citation>
    <scope>NUCLEOTIDE SEQUENCE [LARGE SCALE GENOMIC DNA]</scope>
    <source>
        <strain evidence="9 10">KCTC 52873</strain>
    </source>
</reference>
<evidence type="ECO:0000256" key="4">
    <source>
        <dbReference type="ARBA" id="ARBA00022692"/>
    </source>
</evidence>
<dbReference type="Pfam" id="PF00953">
    <property type="entry name" value="Glycos_transf_4"/>
    <property type="match status" value="1"/>
</dbReference>